<dbReference type="PROSITE" id="PS00624">
    <property type="entry name" value="GMC_OXRED_2"/>
    <property type="match status" value="1"/>
</dbReference>
<evidence type="ECO:0000259" key="11">
    <source>
        <dbReference type="PROSITE" id="PS00623"/>
    </source>
</evidence>
<dbReference type="InterPro" id="IPR036188">
    <property type="entry name" value="FAD/NAD-bd_sf"/>
</dbReference>
<feature type="binding site" evidence="7">
    <location>
        <position position="595"/>
    </location>
    <ligand>
        <name>FAD</name>
        <dbReference type="ChEBI" id="CHEBI:57692"/>
    </ligand>
</feature>
<dbReference type="PANTHER" id="PTHR11552">
    <property type="entry name" value="GLUCOSE-METHANOL-CHOLINE GMC OXIDOREDUCTASE"/>
    <property type="match status" value="1"/>
</dbReference>
<evidence type="ECO:0000313" key="13">
    <source>
        <dbReference type="EMBL" id="WFD27260.1"/>
    </source>
</evidence>
<organism evidence="13 14">
    <name type="scientific">Malassezia nana</name>
    <dbReference type="NCBI Taxonomy" id="180528"/>
    <lineage>
        <taxon>Eukaryota</taxon>
        <taxon>Fungi</taxon>
        <taxon>Dikarya</taxon>
        <taxon>Basidiomycota</taxon>
        <taxon>Ustilaginomycotina</taxon>
        <taxon>Malasseziomycetes</taxon>
        <taxon>Malasseziales</taxon>
        <taxon>Malasseziaceae</taxon>
        <taxon>Malassezia</taxon>
    </lineage>
</organism>
<dbReference type="InterPro" id="IPR000172">
    <property type="entry name" value="GMC_OxRdtase_N"/>
</dbReference>
<dbReference type="EMBL" id="CP119895">
    <property type="protein sequence ID" value="WFD27260.1"/>
    <property type="molecule type" value="Genomic_DNA"/>
</dbReference>
<dbReference type="PIRSF" id="PIRSF000137">
    <property type="entry name" value="Alcohol_oxidase"/>
    <property type="match status" value="1"/>
</dbReference>
<feature type="active site" description="Proton donor" evidence="6">
    <location>
        <position position="562"/>
    </location>
</feature>
<dbReference type="Proteomes" id="UP001213623">
    <property type="component" value="Chromosome 4"/>
</dbReference>
<dbReference type="Gene3D" id="3.30.560.10">
    <property type="entry name" value="Glucose Oxidase, domain 3"/>
    <property type="match status" value="1"/>
</dbReference>
<dbReference type="GO" id="GO:0016614">
    <property type="term" value="F:oxidoreductase activity, acting on CH-OH group of donors"/>
    <property type="evidence" value="ECO:0007669"/>
    <property type="project" value="InterPro"/>
</dbReference>
<reference evidence="13" key="1">
    <citation type="submission" date="2023-03" db="EMBL/GenBank/DDBJ databases">
        <title>Mating type loci evolution in Malassezia.</title>
        <authorList>
            <person name="Coelho M.A."/>
        </authorList>
    </citation>
    <scope>NUCLEOTIDE SEQUENCE</scope>
    <source>
        <strain evidence="13">CBS 9557</strain>
    </source>
</reference>
<evidence type="ECO:0000313" key="14">
    <source>
        <dbReference type="Proteomes" id="UP001213623"/>
    </source>
</evidence>
<feature type="signal peptide" evidence="10">
    <location>
        <begin position="1"/>
        <end position="24"/>
    </location>
</feature>
<dbReference type="Gene3D" id="4.10.450.10">
    <property type="entry name" value="Glucose Oxidase, domain 2"/>
    <property type="match status" value="1"/>
</dbReference>
<feature type="binding site" evidence="7">
    <location>
        <position position="134"/>
    </location>
    <ligand>
        <name>FAD</name>
        <dbReference type="ChEBI" id="CHEBI:57692"/>
    </ligand>
</feature>
<dbReference type="InterPro" id="IPR007867">
    <property type="entry name" value="GMC_OxRtase_C"/>
</dbReference>
<keyword evidence="3 8" id="KW-0285">Flavoprotein</keyword>
<dbReference type="InterPro" id="IPR027424">
    <property type="entry name" value="Glucose_Oxidase_domain_2"/>
</dbReference>
<evidence type="ECO:0000256" key="5">
    <source>
        <dbReference type="ARBA" id="ARBA00023002"/>
    </source>
</evidence>
<evidence type="ECO:0000259" key="12">
    <source>
        <dbReference type="PROSITE" id="PS00624"/>
    </source>
</evidence>
<feature type="compositionally biased region" description="Low complexity" evidence="9">
    <location>
        <begin position="623"/>
        <end position="655"/>
    </location>
</feature>
<feature type="domain" description="Glucose-methanol-choline oxidoreductase N-terminal" evidence="12">
    <location>
        <begin position="327"/>
        <end position="341"/>
    </location>
</feature>
<evidence type="ECO:0000256" key="4">
    <source>
        <dbReference type="ARBA" id="ARBA00022827"/>
    </source>
</evidence>
<dbReference type="Pfam" id="PF00732">
    <property type="entry name" value="GMC_oxred_N"/>
    <property type="match status" value="1"/>
</dbReference>
<feature type="domain" description="Glucose-methanol-choline oxidoreductase N-terminal" evidence="11">
    <location>
        <begin position="132"/>
        <end position="155"/>
    </location>
</feature>
<feature type="active site" description="Proton acceptor" evidence="6">
    <location>
        <position position="605"/>
    </location>
</feature>
<sequence length="688" mass="74023">MMLERIVAFAAILVLAAFVSQSSAENLHFKREIFKRGISESPKQLDGKTFDYVIIGGGQAGLVVASRLTEDSQIKVAVIEAGTSGTSKNESDKINIPAANLYDSVVGTSLDWQYNTTAQPYMNNRAASWPRGKVLGGSSAINGMYYVRPTSDEQNAWGQMIGDKKTWGWNSMFKALNKAETFDHPLSNVTNELHIEWDDASHGSNGPIHAAFPGFTYPPVGDFINTSSAVAAPLSSDPDGGNNTGTFVTTSNINPSNWTRSFSRSGYIDPNVARSNLVILTEHQATQVVFNTSDPKSVKATAVKFKRNREGSEYTVNAAREVIISAGSINTPQILQLSGIGDAKFLQGKKIDVVVDLPGVGYNLHDHLSSYVQWSPANASEIPPQKVTGNPVQDSYVNSAVAYVGGAAVMKDQWQSYLDSVKNNQTNAVNAYDAPEPVKSGYNLTYSMVYDLVQKNVPVMEILFALTYGNIQVQHAIQHAFSRGSVLINSTDPFDYPIVDPRYLEQSSDTEMLRAALKLSRSIGAAKPLSDHLGDETSPGSGVTKDADIDNYIRSIAHTEYHPCGTAAMLPEDKGGVVDKNLLVYGTSNLRVIDGSIIPFAPSSHLMSVIYGAAEIGSDIIKSAQQSQSSPQGGNAASNSNSNNNSSNSNVNSNSKGDQQSSKDAAASTKVSWPLTVLVPLVALVFWI</sequence>
<evidence type="ECO:0000256" key="2">
    <source>
        <dbReference type="ARBA" id="ARBA00010790"/>
    </source>
</evidence>
<evidence type="ECO:0000256" key="8">
    <source>
        <dbReference type="RuleBase" id="RU003968"/>
    </source>
</evidence>
<dbReference type="Pfam" id="PF05199">
    <property type="entry name" value="GMC_oxred_C"/>
    <property type="match status" value="1"/>
</dbReference>
<keyword evidence="5" id="KW-0560">Oxidoreductase</keyword>
<keyword evidence="4 7" id="KW-0274">FAD</keyword>
<name>A0AAF0EMM2_9BASI</name>
<gene>
    <name evidence="13" type="ORF">MNAN1_002256</name>
</gene>
<dbReference type="InterPro" id="IPR012132">
    <property type="entry name" value="GMC_OxRdtase"/>
</dbReference>
<proteinExistence type="inferred from homology"/>
<evidence type="ECO:0000256" key="3">
    <source>
        <dbReference type="ARBA" id="ARBA00022630"/>
    </source>
</evidence>
<evidence type="ECO:0000256" key="10">
    <source>
        <dbReference type="SAM" id="SignalP"/>
    </source>
</evidence>
<dbReference type="GO" id="GO:0050660">
    <property type="term" value="F:flavin adenine dinucleotide binding"/>
    <property type="evidence" value="ECO:0007669"/>
    <property type="project" value="InterPro"/>
</dbReference>
<dbReference type="AlphaFoldDB" id="A0AAF0EMM2"/>
<dbReference type="PANTHER" id="PTHR11552:SF218">
    <property type="entry name" value="GLUCOSE-METHANOL-CHOLINE OXIDOREDUCTASE N-TERMINAL DOMAIN-CONTAINING PROTEIN"/>
    <property type="match status" value="1"/>
</dbReference>
<evidence type="ECO:0000256" key="9">
    <source>
        <dbReference type="SAM" id="MobiDB-lite"/>
    </source>
</evidence>
<dbReference type="SUPFAM" id="SSF51905">
    <property type="entry name" value="FAD/NAD(P)-binding domain"/>
    <property type="match status" value="1"/>
</dbReference>
<dbReference type="Gene3D" id="3.50.50.60">
    <property type="entry name" value="FAD/NAD(P)-binding domain"/>
    <property type="match status" value="1"/>
</dbReference>
<protein>
    <recommendedName>
        <fullName evidence="11 12">Glucose-methanol-choline oxidoreductase N-terminal domain-containing protein</fullName>
    </recommendedName>
</protein>
<keyword evidence="14" id="KW-1185">Reference proteome</keyword>
<keyword evidence="10" id="KW-0732">Signal</keyword>
<feature type="chain" id="PRO_5041923248" description="Glucose-methanol-choline oxidoreductase N-terminal domain-containing protein" evidence="10">
    <location>
        <begin position="25"/>
        <end position="688"/>
    </location>
</feature>
<accession>A0AAF0EMM2</accession>
<dbReference type="PROSITE" id="PS00623">
    <property type="entry name" value="GMC_OXRED_1"/>
    <property type="match status" value="1"/>
</dbReference>
<evidence type="ECO:0000256" key="6">
    <source>
        <dbReference type="PIRSR" id="PIRSR000137-1"/>
    </source>
</evidence>
<comment type="similarity">
    <text evidence="2 8">Belongs to the GMC oxidoreductase family.</text>
</comment>
<comment type="cofactor">
    <cofactor evidence="1 7">
        <name>FAD</name>
        <dbReference type="ChEBI" id="CHEBI:57692"/>
    </cofactor>
</comment>
<evidence type="ECO:0000256" key="1">
    <source>
        <dbReference type="ARBA" id="ARBA00001974"/>
    </source>
</evidence>
<dbReference type="SUPFAM" id="SSF54373">
    <property type="entry name" value="FAD-linked reductases, C-terminal domain"/>
    <property type="match status" value="1"/>
</dbReference>
<evidence type="ECO:0000256" key="7">
    <source>
        <dbReference type="PIRSR" id="PIRSR000137-2"/>
    </source>
</evidence>
<feature type="region of interest" description="Disordered" evidence="9">
    <location>
        <begin position="623"/>
        <end position="666"/>
    </location>
</feature>